<name>A0A9W8IG47_9FUNG</name>
<dbReference type="PANTHER" id="PTHR15396:SF1">
    <property type="entry name" value="RIBONUCLEASE P PROTEIN SUBUNIT P40"/>
    <property type="match status" value="1"/>
</dbReference>
<dbReference type="AlphaFoldDB" id="A0A9W8IG47"/>
<dbReference type="PANTHER" id="PTHR15396">
    <property type="entry name" value="RIBONUCLEASE P PROTEIN SUBUNIT P40"/>
    <property type="match status" value="1"/>
</dbReference>
<protein>
    <submittedName>
        <fullName evidence="1">Uncharacterized protein</fullName>
    </submittedName>
</protein>
<keyword evidence="2" id="KW-1185">Reference proteome</keyword>
<dbReference type="InterPro" id="IPR013893">
    <property type="entry name" value="RNase_P_Rpp40"/>
</dbReference>
<dbReference type="OrthoDB" id="63112at2759"/>
<proteinExistence type="predicted"/>
<dbReference type="GO" id="GO:0000171">
    <property type="term" value="F:ribonuclease MRP activity"/>
    <property type="evidence" value="ECO:0007669"/>
    <property type="project" value="TreeGrafter"/>
</dbReference>
<evidence type="ECO:0000313" key="2">
    <source>
        <dbReference type="Proteomes" id="UP001139887"/>
    </source>
</evidence>
<sequence length="355" mass="39417">MSSHIPLPKEKHHKSKLYVTRSSLSSSKNEHIKAIETHPFNYRLSIIAPASVNNVQQTLAKYIGPYFQISLKLSDLIDPGFISNYVKRNTLIALCKDRYIDADDVVAIDGRGTLILSVCKDTYETLGLAGSQAQFPLQRGSRFIIKIDLLAEFMDPMKKYYQRVRSRFDVVFTEPIEFLMGYYDAQTGTPITLDLPGATAIEPQMKHSLLHGASSPSVDGLADTQANAWIGRAQEAFEWVGLAASGLPVIDSLCKSDKTRACQAPASDSQVDFKVFTVTGMLSAKAISSVVKEMVSELSCNTYVCVWGYDDAPVSWKLYEHNYFTSGENMYAQMYIPSQNSCLTFQACGAWDAFS</sequence>
<dbReference type="EMBL" id="JANBUW010000012">
    <property type="protein sequence ID" value="KAJ2851461.1"/>
    <property type="molecule type" value="Genomic_DNA"/>
</dbReference>
<evidence type="ECO:0000313" key="1">
    <source>
        <dbReference type="EMBL" id="KAJ2851461.1"/>
    </source>
</evidence>
<dbReference type="GO" id="GO:0001682">
    <property type="term" value="P:tRNA 5'-leader removal"/>
    <property type="evidence" value="ECO:0007669"/>
    <property type="project" value="InterPro"/>
</dbReference>
<dbReference type="GO" id="GO:0000172">
    <property type="term" value="C:ribonuclease MRP complex"/>
    <property type="evidence" value="ECO:0007669"/>
    <property type="project" value="TreeGrafter"/>
</dbReference>
<accession>A0A9W8IG47</accession>
<dbReference type="GO" id="GO:0030681">
    <property type="term" value="C:multimeric ribonuclease P complex"/>
    <property type="evidence" value="ECO:0007669"/>
    <property type="project" value="TreeGrafter"/>
</dbReference>
<dbReference type="Pfam" id="PF08584">
    <property type="entry name" value="Ribonuc_P_40"/>
    <property type="match status" value="1"/>
</dbReference>
<reference evidence="1" key="1">
    <citation type="submission" date="2022-07" db="EMBL/GenBank/DDBJ databases">
        <title>Phylogenomic reconstructions and comparative analyses of Kickxellomycotina fungi.</title>
        <authorList>
            <person name="Reynolds N.K."/>
            <person name="Stajich J.E."/>
            <person name="Barry K."/>
            <person name="Grigoriev I.V."/>
            <person name="Crous P."/>
            <person name="Smith M.E."/>
        </authorList>
    </citation>
    <scope>NUCLEOTIDE SEQUENCE</scope>
    <source>
        <strain evidence="1">NRRL 1566</strain>
    </source>
</reference>
<dbReference type="GO" id="GO:0000447">
    <property type="term" value="P:endonucleolytic cleavage in ITS1 to separate SSU-rRNA from 5.8S rRNA and LSU-rRNA from tricistronic rRNA transcript (SSU-rRNA, 5.8S rRNA, LSU-rRNA)"/>
    <property type="evidence" value="ECO:0007669"/>
    <property type="project" value="TreeGrafter"/>
</dbReference>
<comment type="caution">
    <text evidence="1">The sequence shown here is derived from an EMBL/GenBank/DDBJ whole genome shotgun (WGS) entry which is preliminary data.</text>
</comment>
<dbReference type="Proteomes" id="UP001139887">
    <property type="component" value="Unassembled WGS sequence"/>
</dbReference>
<gene>
    <name evidence="1" type="ORF">IWW36_001100</name>
</gene>
<dbReference type="GO" id="GO:0004526">
    <property type="term" value="F:ribonuclease P activity"/>
    <property type="evidence" value="ECO:0007669"/>
    <property type="project" value="TreeGrafter"/>
</dbReference>
<organism evidence="1 2">
    <name type="scientific">Coemansia brasiliensis</name>
    <dbReference type="NCBI Taxonomy" id="2650707"/>
    <lineage>
        <taxon>Eukaryota</taxon>
        <taxon>Fungi</taxon>
        <taxon>Fungi incertae sedis</taxon>
        <taxon>Zoopagomycota</taxon>
        <taxon>Kickxellomycotina</taxon>
        <taxon>Kickxellomycetes</taxon>
        <taxon>Kickxellales</taxon>
        <taxon>Kickxellaceae</taxon>
        <taxon>Coemansia</taxon>
    </lineage>
</organism>